<evidence type="ECO:0000313" key="2">
    <source>
        <dbReference type="Proteomes" id="UP000053927"/>
    </source>
</evidence>
<dbReference type="Proteomes" id="UP000053927">
    <property type="component" value="Unassembled WGS sequence"/>
</dbReference>
<sequence>MTRVHIKNDTDQALHIAWTSGIPWAFQNGVQPGETFTKLDMPSWLFSIEIRAAYGEEFSGDQSAEQAKTMGMACAAGTGSMLLGAVSALGALRGAIAPAAAGLVGARGLLEMTSRGGQAFATERGGFLLRQGNVLVGFGEKHLAIRFEEGAYRIFDEGTQVYL</sequence>
<dbReference type="GeneID" id="18802467"/>
<dbReference type="RefSeq" id="XP_007311694.1">
    <property type="nucleotide sequence ID" value="XM_007311632.1"/>
</dbReference>
<dbReference type="OrthoDB" id="2686336at2759"/>
<keyword evidence="2" id="KW-1185">Reference proteome</keyword>
<dbReference type="OMA" id="THESAPW"/>
<organism evidence="1 2">
    <name type="scientific">Stereum hirsutum (strain FP-91666)</name>
    <name type="common">White-rot fungus</name>
    <dbReference type="NCBI Taxonomy" id="721885"/>
    <lineage>
        <taxon>Eukaryota</taxon>
        <taxon>Fungi</taxon>
        <taxon>Dikarya</taxon>
        <taxon>Basidiomycota</taxon>
        <taxon>Agaricomycotina</taxon>
        <taxon>Agaricomycetes</taxon>
        <taxon>Russulales</taxon>
        <taxon>Stereaceae</taxon>
        <taxon>Stereum</taxon>
    </lineage>
</organism>
<dbReference type="EMBL" id="JH687407">
    <property type="protein sequence ID" value="EIM79247.1"/>
    <property type="molecule type" value="Genomic_DNA"/>
</dbReference>
<name>R7RY15_STEHR</name>
<dbReference type="KEGG" id="shs:STEHIDRAFT_163904"/>
<proteinExistence type="predicted"/>
<dbReference type="AlphaFoldDB" id="R7RY15"/>
<dbReference type="eggNOG" id="ENOG502R0DX">
    <property type="taxonomic scope" value="Eukaryota"/>
</dbReference>
<protein>
    <submittedName>
        <fullName evidence="1">Uncharacterized protein</fullName>
    </submittedName>
</protein>
<gene>
    <name evidence="1" type="ORF">STEHIDRAFT_163904</name>
</gene>
<reference evidence="2" key="1">
    <citation type="journal article" date="2012" name="Science">
        <title>The Paleozoic origin of enzymatic lignin decomposition reconstructed from 31 fungal genomes.</title>
        <authorList>
            <person name="Floudas D."/>
            <person name="Binder M."/>
            <person name="Riley R."/>
            <person name="Barry K."/>
            <person name="Blanchette R.A."/>
            <person name="Henrissat B."/>
            <person name="Martinez A.T."/>
            <person name="Otillar R."/>
            <person name="Spatafora J.W."/>
            <person name="Yadav J.S."/>
            <person name="Aerts A."/>
            <person name="Benoit I."/>
            <person name="Boyd A."/>
            <person name="Carlson A."/>
            <person name="Copeland A."/>
            <person name="Coutinho P.M."/>
            <person name="de Vries R.P."/>
            <person name="Ferreira P."/>
            <person name="Findley K."/>
            <person name="Foster B."/>
            <person name="Gaskell J."/>
            <person name="Glotzer D."/>
            <person name="Gorecki P."/>
            <person name="Heitman J."/>
            <person name="Hesse C."/>
            <person name="Hori C."/>
            <person name="Igarashi K."/>
            <person name="Jurgens J.A."/>
            <person name="Kallen N."/>
            <person name="Kersten P."/>
            <person name="Kohler A."/>
            <person name="Kuees U."/>
            <person name="Kumar T.K.A."/>
            <person name="Kuo A."/>
            <person name="LaButti K."/>
            <person name="Larrondo L.F."/>
            <person name="Lindquist E."/>
            <person name="Ling A."/>
            <person name="Lombard V."/>
            <person name="Lucas S."/>
            <person name="Lundell T."/>
            <person name="Martin R."/>
            <person name="McLaughlin D.J."/>
            <person name="Morgenstern I."/>
            <person name="Morin E."/>
            <person name="Murat C."/>
            <person name="Nagy L.G."/>
            <person name="Nolan M."/>
            <person name="Ohm R.A."/>
            <person name="Patyshakuliyeva A."/>
            <person name="Rokas A."/>
            <person name="Ruiz-Duenas F.J."/>
            <person name="Sabat G."/>
            <person name="Salamov A."/>
            <person name="Samejima M."/>
            <person name="Schmutz J."/>
            <person name="Slot J.C."/>
            <person name="St John F."/>
            <person name="Stenlid J."/>
            <person name="Sun H."/>
            <person name="Sun S."/>
            <person name="Syed K."/>
            <person name="Tsang A."/>
            <person name="Wiebenga A."/>
            <person name="Young D."/>
            <person name="Pisabarro A."/>
            <person name="Eastwood D.C."/>
            <person name="Martin F."/>
            <person name="Cullen D."/>
            <person name="Grigoriev I.V."/>
            <person name="Hibbett D.S."/>
        </authorList>
    </citation>
    <scope>NUCLEOTIDE SEQUENCE [LARGE SCALE GENOMIC DNA]</scope>
    <source>
        <strain evidence="2">FP-91666</strain>
    </source>
</reference>
<evidence type="ECO:0000313" key="1">
    <source>
        <dbReference type="EMBL" id="EIM79247.1"/>
    </source>
</evidence>
<accession>R7RY15</accession>